<evidence type="ECO:0000256" key="3">
    <source>
        <dbReference type="ARBA" id="ARBA00022833"/>
    </source>
</evidence>
<dbReference type="GeneID" id="56032435"/>
<dbReference type="InterPro" id="IPR037274">
    <property type="entry name" value="Znf_CHY_sf"/>
</dbReference>
<sequence length="112" mass="12646">MTDHTVHGVEVDSETRCSHYRTDSDVVAFKFACCERYYPCFRCHEAVSGHEAVPWPRDRFDEPSVLCGVCDGELTVPEYLESDYRCPACGAAFNPGCSNHAELYFDIADRDP</sequence>
<dbReference type="PROSITE" id="PS51266">
    <property type="entry name" value="ZF_CHY"/>
    <property type="match status" value="1"/>
</dbReference>
<dbReference type="PIRSF" id="PIRSF017292">
    <property type="entry name" value="UCP017292_Znf_CHY"/>
    <property type="match status" value="1"/>
</dbReference>
<dbReference type="GO" id="GO:0045041">
    <property type="term" value="P:protein import into mitochondrial intermembrane space"/>
    <property type="evidence" value="ECO:0007669"/>
    <property type="project" value="TreeGrafter"/>
</dbReference>
<name>A0A7D5KBT6_9EURY</name>
<keyword evidence="1" id="KW-0479">Metal-binding</keyword>
<dbReference type="PANTHER" id="PTHR28082">
    <property type="entry name" value="ZINC FINGER PROTEIN"/>
    <property type="match status" value="1"/>
</dbReference>
<dbReference type="RefSeq" id="WP_179259817.1">
    <property type="nucleotide sequence ID" value="NZ_CP058601.1"/>
</dbReference>
<dbReference type="SUPFAM" id="SSF161219">
    <property type="entry name" value="CHY zinc finger-like"/>
    <property type="match status" value="1"/>
</dbReference>
<dbReference type="Pfam" id="PF05495">
    <property type="entry name" value="zf-CHY"/>
    <property type="match status" value="1"/>
</dbReference>
<accession>A0A7D5KBT6</accession>
<keyword evidence="6" id="KW-1185">Reference proteome</keyword>
<feature type="domain" description="CHY-type" evidence="4">
    <location>
        <begin position="10"/>
        <end position="91"/>
    </location>
</feature>
<organism evidence="5 6">
    <name type="scientific">Natrinema halophilum</name>
    <dbReference type="NCBI Taxonomy" id="1699371"/>
    <lineage>
        <taxon>Archaea</taxon>
        <taxon>Methanobacteriati</taxon>
        <taxon>Methanobacteriota</taxon>
        <taxon>Stenosarchaea group</taxon>
        <taxon>Halobacteria</taxon>
        <taxon>Halobacteriales</taxon>
        <taxon>Natrialbaceae</taxon>
        <taxon>Natrinema</taxon>
    </lineage>
</organism>
<dbReference type="Proteomes" id="UP000509241">
    <property type="component" value="Chromosome"/>
</dbReference>
<dbReference type="AlphaFoldDB" id="A0A7D5KBT6"/>
<dbReference type="InterPro" id="IPR008913">
    <property type="entry name" value="Znf_CHY"/>
</dbReference>
<dbReference type="InterPro" id="IPR016694">
    <property type="entry name" value="UCP017292"/>
</dbReference>
<evidence type="ECO:0000256" key="1">
    <source>
        <dbReference type="ARBA" id="ARBA00022723"/>
    </source>
</evidence>
<evidence type="ECO:0000313" key="5">
    <source>
        <dbReference type="EMBL" id="QLG48076.1"/>
    </source>
</evidence>
<evidence type="ECO:0000256" key="2">
    <source>
        <dbReference type="ARBA" id="ARBA00022771"/>
    </source>
</evidence>
<gene>
    <name evidence="5" type="ORF">HYG82_04050</name>
</gene>
<evidence type="ECO:0000313" key="6">
    <source>
        <dbReference type="Proteomes" id="UP000509241"/>
    </source>
</evidence>
<dbReference type="InterPro" id="IPR052604">
    <property type="entry name" value="Mito_Tim_assembly_helper"/>
</dbReference>
<dbReference type="PANTHER" id="PTHR28082:SF1">
    <property type="entry name" value="HELPER OF TIM PROTEIN 13"/>
    <property type="match status" value="1"/>
</dbReference>
<dbReference type="GO" id="GO:0008270">
    <property type="term" value="F:zinc ion binding"/>
    <property type="evidence" value="ECO:0007669"/>
    <property type="project" value="UniProtKB-KW"/>
</dbReference>
<dbReference type="EMBL" id="CP058601">
    <property type="protein sequence ID" value="QLG48076.1"/>
    <property type="molecule type" value="Genomic_DNA"/>
</dbReference>
<keyword evidence="3" id="KW-0862">Zinc</keyword>
<dbReference type="KEGG" id="haly:HYG82_04050"/>
<proteinExistence type="predicted"/>
<evidence type="ECO:0000259" key="4">
    <source>
        <dbReference type="PROSITE" id="PS51266"/>
    </source>
</evidence>
<reference evidence="5 6" key="1">
    <citation type="submission" date="2020-07" db="EMBL/GenBank/DDBJ databases">
        <authorList>
            <person name="Cui H."/>
        </authorList>
    </citation>
    <scope>NUCLEOTIDE SEQUENCE [LARGE SCALE GENOMIC DNA]</scope>
    <source>
        <strain evidence="5 6">YPL8</strain>
    </source>
</reference>
<protein>
    <recommendedName>
        <fullName evidence="4">CHY-type domain-containing protein</fullName>
    </recommendedName>
</protein>
<keyword evidence="2" id="KW-0863">Zinc-finger</keyword>
<dbReference type="OrthoDB" id="189683at2157"/>